<organism evidence="2 3">
    <name type="scientific">Exidia glandulosa HHB12029</name>
    <dbReference type="NCBI Taxonomy" id="1314781"/>
    <lineage>
        <taxon>Eukaryota</taxon>
        <taxon>Fungi</taxon>
        <taxon>Dikarya</taxon>
        <taxon>Basidiomycota</taxon>
        <taxon>Agaricomycotina</taxon>
        <taxon>Agaricomycetes</taxon>
        <taxon>Auriculariales</taxon>
        <taxon>Exidiaceae</taxon>
        <taxon>Exidia</taxon>
    </lineage>
</organism>
<gene>
    <name evidence="2" type="ORF">EXIGLDRAFT_770620</name>
</gene>
<name>A0A165GKG7_EXIGL</name>
<keyword evidence="1" id="KW-0472">Membrane</keyword>
<evidence type="ECO:0000313" key="2">
    <source>
        <dbReference type="EMBL" id="KZV90653.1"/>
    </source>
</evidence>
<evidence type="ECO:0000313" key="3">
    <source>
        <dbReference type="Proteomes" id="UP000077266"/>
    </source>
</evidence>
<reference evidence="2 3" key="1">
    <citation type="journal article" date="2016" name="Mol. Biol. Evol.">
        <title>Comparative Genomics of Early-Diverging Mushroom-Forming Fungi Provides Insights into the Origins of Lignocellulose Decay Capabilities.</title>
        <authorList>
            <person name="Nagy L.G."/>
            <person name="Riley R."/>
            <person name="Tritt A."/>
            <person name="Adam C."/>
            <person name="Daum C."/>
            <person name="Floudas D."/>
            <person name="Sun H."/>
            <person name="Yadav J.S."/>
            <person name="Pangilinan J."/>
            <person name="Larsson K.H."/>
            <person name="Matsuura K."/>
            <person name="Barry K."/>
            <person name="Labutti K."/>
            <person name="Kuo R."/>
            <person name="Ohm R.A."/>
            <person name="Bhattacharya S.S."/>
            <person name="Shirouzu T."/>
            <person name="Yoshinaga Y."/>
            <person name="Martin F.M."/>
            <person name="Grigoriev I.V."/>
            <person name="Hibbett D.S."/>
        </authorList>
    </citation>
    <scope>NUCLEOTIDE SEQUENCE [LARGE SCALE GENOMIC DNA]</scope>
    <source>
        <strain evidence="2 3">HHB12029</strain>
    </source>
</reference>
<dbReference type="EMBL" id="KV426044">
    <property type="protein sequence ID" value="KZV90653.1"/>
    <property type="molecule type" value="Genomic_DNA"/>
</dbReference>
<dbReference type="InParanoid" id="A0A165GKG7"/>
<accession>A0A165GKG7</accession>
<keyword evidence="3" id="KW-1185">Reference proteome</keyword>
<keyword evidence="1" id="KW-0812">Transmembrane</keyword>
<keyword evidence="1" id="KW-1133">Transmembrane helix</keyword>
<sequence>MPYIATNTTRLGHMTESAFTAVSTSAGSPPFPVLVVVAIIAMLSVALAMYTYAHETHTVPADDKEAQVYELSVLGSRTAREPVDNRCAGKIHPRAMSLDSVYSASTFRTSVHLIDDNHLQELRAHSPSPSSTSPVSALSSVSANVDRVCIEPLSQDEQDITQAGASFGPGTYSLRAYEGRNRPRPTRTRVCTPPLQLFATAA</sequence>
<dbReference type="Proteomes" id="UP000077266">
    <property type="component" value="Unassembled WGS sequence"/>
</dbReference>
<proteinExistence type="predicted"/>
<dbReference type="AlphaFoldDB" id="A0A165GKG7"/>
<feature type="transmembrane region" description="Helical" evidence="1">
    <location>
        <begin position="31"/>
        <end position="53"/>
    </location>
</feature>
<evidence type="ECO:0000256" key="1">
    <source>
        <dbReference type="SAM" id="Phobius"/>
    </source>
</evidence>
<protein>
    <submittedName>
        <fullName evidence="2">Uncharacterized protein</fullName>
    </submittedName>
</protein>